<sequence length="383" mass="41492">MPSERPTSKSPPPVNSSIVNAGNLLPSVNVLFDEVRQRERSSSQSSAGSRPTSAWSGFPGPDRAFVGHANPAVSRHQLPPLQVGPRMTPQASPQLRPGPNHTFIGQPIAYNESPAARAQEAPLPVIPNRMGGRYAQTPCHSNGQPHAPGVISLFASAFHRLNFEFLVNDQVFSRPSPGPTRFNPGRGAPATNGPPSNEATTRVFQGLLAAAGNPSCPHCVHDLKIESRRQIVGTQGPSFSKFAHGIKPQVPTPLPQIQGLITIPFTPKALNNHAVSFGVSLIEILDFRDVLESPRERVLDDALNNITLTIELPGFPVVVKQIAGNCPHRPVSRFNLAFSTNQYNPSMVPPGTPFVIRSVTQIRLVNLYTTDKINYRAHVAYVF</sequence>
<feature type="region of interest" description="Disordered" evidence="1">
    <location>
        <begin position="35"/>
        <end position="67"/>
    </location>
</feature>
<reference evidence="2" key="1">
    <citation type="submission" date="2020-05" db="EMBL/GenBank/DDBJ databases">
        <title>Mycena genomes resolve the evolution of fungal bioluminescence.</title>
        <authorList>
            <person name="Tsai I.J."/>
        </authorList>
    </citation>
    <scope>NUCLEOTIDE SEQUENCE</scope>
    <source>
        <strain evidence="2">160909Yilan</strain>
    </source>
</reference>
<comment type="caution">
    <text evidence="2">The sequence shown here is derived from an EMBL/GenBank/DDBJ whole genome shotgun (WGS) entry which is preliminary data.</text>
</comment>
<feature type="compositionally biased region" description="Low complexity" evidence="1">
    <location>
        <begin position="42"/>
        <end position="53"/>
    </location>
</feature>
<accession>A0A8H6XCF8</accession>
<dbReference type="EMBL" id="JACAZH010000032">
    <property type="protein sequence ID" value="KAF7338778.1"/>
    <property type="molecule type" value="Genomic_DNA"/>
</dbReference>
<name>A0A8H6XCF8_9AGAR</name>
<keyword evidence="3" id="KW-1185">Reference proteome</keyword>
<feature type="region of interest" description="Disordered" evidence="1">
    <location>
        <begin position="1"/>
        <end position="20"/>
    </location>
</feature>
<protein>
    <submittedName>
        <fullName evidence="2">Uncharacterized protein</fullName>
    </submittedName>
</protein>
<proteinExistence type="predicted"/>
<gene>
    <name evidence="2" type="ORF">MSAN_02200300</name>
</gene>
<dbReference type="AlphaFoldDB" id="A0A8H6XCF8"/>
<dbReference type="Proteomes" id="UP000623467">
    <property type="component" value="Unassembled WGS sequence"/>
</dbReference>
<dbReference type="OrthoDB" id="2979593at2759"/>
<organism evidence="2 3">
    <name type="scientific">Mycena sanguinolenta</name>
    <dbReference type="NCBI Taxonomy" id="230812"/>
    <lineage>
        <taxon>Eukaryota</taxon>
        <taxon>Fungi</taxon>
        <taxon>Dikarya</taxon>
        <taxon>Basidiomycota</taxon>
        <taxon>Agaricomycotina</taxon>
        <taxon>Agaricomycetes</taxon>
        <taxon>Agaricomycetidae</taxon>
        <taxon>Agaricales</taxon>
        <taxon>Marasmiineae</taxon>
        <taxon>Mycenaceae</taxon>
        <taxon>Mycena</taxon>
    </lineage>
</organism>
<evidence type="ECO:0000256" key="1">
    <source>
        <dbReference type="SAM" id="MobiDB-lite"/>
    </source>
</evidence>
<feature type="region of interest" description="Disordered" evidence="1">
    <location>
        <begin position="173"/>
        <end position="199"/>
    </location>
</feature>
<evidence type="ECO:0000313" key="3">
    <source>
        <dbReference type="Proteomes" id="UP000623467"/>
    </source>
</evidence>
<evidence type="ECO:0000313" key="2">
    <source>
        <dbReference type="EMBL" id="KAF7338778.1"/>
    </source>
</evidence>